<dbReference type="SUPFAM" id="SSF51735">
    <property type="entry name" value="NAD(P)-binding Rossmann-fold domains"/>
    <property type="match status" value="1"/>
</dbReference>
<dbReference type="GO" id="GO:0008720">
    <property type="term" value="F:D-lactate dehydrogenase (NAD+) activity"/>
    <property type="evidence" value="ECO:0007669"/>
    <property type="project" value="TreeGrafter"/>
</dbReference>
<dbReference type="Proteomes" id="UP001178281">
    <property type="component" value="Unassembled WGS sequence"/>
</dbReference>
<gene>
    <name evidence="7" type="ORF">Q7X28_03110</name>
</gene>
<comment type="similarity">
    <text evidence="1 4">Belongs to the D-isomer specific 2-hydroxyacid dehydrogenase family.</text>
</comment>
<dbReference type="PROSITE" id="PS00670">
    <property type="entry name" value="D_2_HYDROXYACID_DH_2"/>
    <property type="match status" value="1"/>
</dbReference>
<dbReference type="InterPro" id="IPR006140">
    <property type="entry name" value="D-isomer_DH_NAD-bd"/>
</dbReference>
<dbReference type="Pfam" id="PF02826">
    <property type="entry name" value="2-Hacid_dh_C"/>
    <property type="match status" value="1"/>
</dbReference>
<dbReference type="Pfam" id="PF00389">
    <property type="entry name" value="2-Hacid_dh"/>
    <property type="match status" value="1"/>
</dbReference>
<accession>A0AA90SKC6</accession>
<protein>
    <submittedName>
        <fullName evidence="7">D-isomer specific 2-hydroxyacid dehydrogenase family protein</fullName>
    </submittedName>
</protein>
<evidence type="ECO:0000256" key="4">
    <source>
        <dbReference type="RuleBase" id="RU003719"/>
    </source>
</evidence>
<dbReference type="InterPro" id="IPR058205">
    <property type="entry name" value="D-LDH-like"/>
</dbReference>
<evidence type="ECO:0000256" key="2">
    <source>
        <dbReference type="ARBA" id="ARBA00023002"/>
    </source>
</evidence>
<evidence type="ECO:0000259" key="6">
    <source>
        <dbReference type="Pfam" id="PF02826"/>
    </source>
</evidence>
<dbReference type="GO" id="GO:0051287">
    <property type="term" value="F:NAD binding"/>
    <property type="evidence" value="ECO:0007669"/>
    <property type="project" value="InterPro"/>
</dbReference>
<proteinExistence type="inferred from homology"/>
<keyword evidence="8" id="KW-1185">Reference proteome</keyword>
<dbReference type="AlphaFoldDB" id="A0AA90SKC6"/>
<organism evidence="7 8">
    <name type="scientific">Tsukamurella strandjordii</name>
    <dbReference type="NCBI Taxonomy" id="147577"/>
    <lineage>
        <taxon>Bacteria</taxon>
        <taxon>Bacillati</taxon>
        <taxon>Actinomycetota</taxon>
        <taxon>Actinomycetes</taxon>
        <taxon>Mycobacteriales</taxon>
        <taxon>Tsukamurellaceae</taxon>
        <taxon>Tsukamurella</taxon>
    </lineage>
</organism>
<dbReference type="PANTHER" id="PTHR43026:SF1">
    <property type="entry name" value="2-HYDROXYACID DEHYDROGENASE HOMOLOG 1-RELATED"/>
    <property type="match status" value="1"/>
</dbReference>
<comment type="caution">
    <text evidence="7">The sequence shown here is derived from an EMBL/GenBank/DDBJ whole genome shotgun (WGS) entry which is preliminary data.</text>
</comment>
<evidence type="ECO:0000256" key="1">
    <source>
        <dbReference type="ARBA" id="ARBA00005854"/>
    </source>
</evidence>
<dbReference type="Gene3D" id="3.40.50.720">
    <property type="entry name" value="NAD(P)-binding Rossmann-like Domain"/>
    <property type="match status" value="2"/>
</dbReference>
<dbReference type="CDD" id="cd12185">
    <property type="entry name" value="HGDH_LDH_like"/>
    <property type="match status" value="1"/>
</dbReference>
<keyword evidence="2 4" id="KW-0560">Oxidoreductase</keyword>
<evidence type="ECO:0000313" key="8">
    <source>
        <dbReference type="Proteomes" id="UP001178281"/>
    </source>
</evidence>
<sequence length="332" mass="36059">MTQSTIAPIAVRAPRPTGITVYGCVDDEAALFRTAAPRWGVPLIITEMPLSEENVLLAFGRRAISVGHRTPVPNPVLLALSRIGVRYVSTRSAGFDHIDVDYAAGIGITVGNVDYSPDSVADYTLMLMLMAIRDAKAMVRRTDSHDYRLSGRRGRELRDLTVGVVGAGRIGGAVLDRLTGFGCRTLTSDIRARDGHVDLDHLLAQSDIVTLHTPLTPETHHLLDAERIGRMKPGAIVINTGRGALIDTDALVDALESGRLGGAGLDVIEGEHGIFYSDRREHPVENSALLRLQHLPNAVISPHTAYFTDHALRDTVENSLINCVNFEKREIA</sequence>
<name>A0AA90SKC6_9ACTN</name>
<dbReference type="InterPro" id="IPR006139">
    <property type="entry name" value="D-isomer_2_OHA_DH_cat_dom"/>
</dbReference>
<dbReference type="InterPro" id="IPR036291">
    <property type="entry name" value="NAD(P)-bd_dom_sf"/>
</dbReference>
<dbReference type="SUPFAM" id="SSF52283">
    <property type="entry name" value="Formate/glycerate dehydrogenase catalytic domain-like"/>
    <property type="match status" value="1"/>
</dbReference>
<dbReference type="PANTHER" id="PTHR43026">
    <property type="entry name" value="2-HYDROXYACID DEHYDROGENASE HOMOLOG 1-RELATED"/>
    <property type="match status" value="1"/>
</dbReference>
<feature type="domain" description="D-isomer specific 2-hydroxyacid dehydrogenase catalytic" evidence="5">
    <location>
        <begin position="49"/>
        <end position="329"/>
    </location>
</feature>
<evidence type="ECO:0000313" key="7">
    <source>
        <dbReference type="EMBL" id="MDP0396907.1"/>
    </source>
</evidence>
<dbReference type="EMBL" id="JAUTIX010000001">
    <property type="protein sequence ID" value="MDP0396907.1"/>
    <property type="molecule type" value="Genomic_DNA"/>
</dbReference>
<reference evidence="7" key="1">
    <citation type="submission" date="2023-08" db="EMBL/GenBank/DDBJ databases">
        <title>The draft genome of Tsukamurella strandjordii strain 050030.</title>
        <authorList>
            <person name="Zhao F."/>
            <person name="Feng Y."/>
            <person name="Zong Z."/>
        </authorList>
    </citation>
    <scope>NUCLEOTIDE SEQUENCE</scope>
    <source>
        <strain evidence="7">050030</strain>
    </source>
</reference>
<feature type="domain" description="D-isomer specific 2-hydroxyacid dehydrogenase NAD-binding" evidence="6">
    <location>
        <begin position="125"/>
        <end position="305"/>
    </location>
</feature>
<keyword evidence="3" id="KW-0520">NAD</keyword>
<dbReference type="RefSeq" id="WP_305110243.1">
    <property type="nucleotide sequence ID" value="NZ_JAUTIX010000001.1"/>
</dbReference>
<dbReference type="PROSITE" id="PS00671">
    <property type="entry name" value="D_2_HYDROXYACID_DH_3"/>
    <property type="match status" value="1"/>
</dbReference>
<dbReference type="InterPro" id="IPR029753">
    <property type="entry name" value="D-isomer_DH_CS"/>
</dbReference>
<evidence type="ECO:0000256" key="3">
    <source>
        <dbReference type="ARBA" id="ARBA00023027"/>
    </source>
</evidence>
<evidence type="ECO:0000259" key="5">
    <source>
        <dbReference type="Pfam" id="PF00389"/>
    </source>
</evidence>